<sequence length="247" mass="27269">MNRKEFDAIWESSFTDSASKGKPDIELVDFTSRTITINQILEVTTKPLIVDGDTGGSVEHFVYMVKTLERLGVSAVIVEDKVFPKQNSLLENVTHIQDTIENFSQKIKTGKNALVTQDFMIIARIESLIAGKSVEDALTRAKAYIDAGADGIMIHSKDKTPDKILDFCEGYKKFKRQVPLVTVPTHREVVSQHNHLAVHISVVPDGSCTISEFTVVCYAESALKGPEVLCSIGTEGSEVPPRTRVFT</sequence>
<dbReference type="CDD" id="cd00377">
    <property type="entry name" value="ICL_PEPM"/>
    <property type="match status" value="1"/>
</dbReference>
<protein>
    <recommendedName>
        <fullName evidence="3">Phosphoenolpyruvate phosphomutase</fullName>
    </recommendedName>
</protein>
<dbReference type="Pfam" id="PF13714">
    <property type="entry name" value="PEP_mutase"/>
    <property type="match status" value="1"/>
</dbReference>
<feature type="non-terminal residue" evidence="2">
    <location>
        <position position="247"/>
    </location>
</feature>
<dbReference type="PANTHER" id="PTHR42905">
    <property type="entry name" value="PHOSPHOENOLPYRUVATE CARBOXYLASE"/>
    <property type="match status" value="1"/>
</dbReference>
<evidence type="ECO:0008006" key="3">
    <source>
        <dbReference type="Google" id="ProtNLM"/>
    </source>
</evidence>
<dbReference type="AlphaFoldDB" id="X1D8R5"/>
<evidence type="ECO:0000256" key="1">
    <source>
        <dbReference type="ARBA" id="ARBA00038455"/>
    </source>
</evidence>
<dbReference type="InterPro" id="IPR040442">
    <property type="entry name" value="Pyrv_kinase-like_dom_sf"/>
</dbReference>
<gene>
    <name evidence="2" type="ORF">S01H4_38604</name>
</gene>
<dbReference type="InterPro" id="IPR015813">
    <property type="entry name" value="Pyrv/PenolPyrv_kinase-like_dom"/>
</dbReference>
<dbReference type="InterPro" id="IPR039556">
    <property type="entry name" value="ICL/PEPM"/>
</dbReference>
<organism evidence="2">
    <name type="scientific">marine sediment metagenome</name>
    <dbReference type="NCBI Taxonomy" id="412755"/>
    <lineage>
        <taxon>unclassified sequences</taxon>
        <taxon>metagenomes</taxon>
        <taxon>ecological metagenomes</taxon>
    </lineage>
</organism>
<reference evidence="2" key="1">
    <citation type="journal article" date="2014" name="Front. Microbiol.">
        <title>High frequency of phylogenetically diverse reductive dehalogenase-homologous genes in deep subseafloor sedimentary metagenomes.</title>
        <authorList>
            <person name="Kawai M."/>
            <person name="Futagami T."/>
            <person name="Toyoda A."/>
            <person name="Takaki Y."/>
            <person name="Nishi S."/>
            <person name="Hori S."/>
            <person name="Arai W."/>
            <person name="Tsubouchi T."/>
            <person name="Morono Y."/>
            <person name="Uchiyama I."/>
            <person name="Ito T."/>
            <person name="Fujiyama A."/>
            <person name="Inagaki F."/>
            <person name="Takami H."/>
        </authorList>
    </citation>
    <scope>NUCLEOTIDE SEQUENCE</scope>
    <source>
        <strain evidence="2">Expedition CK06-06</strain>
    </source>
</reference>
<name>X1D8R5_9ZZZZ</name>
<comment type="caution">
    <text evidence="2">The sequence shown here is derived from an EMBL/GenBank/DDBJ whole genome shotgun (WGS) entry which is preliminary data.</text>
</comment>
<dbReference type="PANTHER" id="PTHR42905:SF7">
    <property type="entry name" value="PHOSPHOENOLPYRUVATE PHOSPHOMUTASE"/>
    <property type="match status" value="1"/>
</dbReference>
<accession>X1D8R5</accession>
<evidence type="ECO:0000313" key="2">
    <source>
        <dbReference type="EMBL" id="GAG92831.1"/>
    </source>
</evidence>
<dbReference type="SUPFAM" id="SSF51621">
    <property type="entry name" value="Phosphoenolpyruvate/pyruvate domain"/>
    <property type="match status" value="1"/>
</dbReference>
<proteinExistence type="inferred from homology"/>
<dbReference type="GO" id="GO:0003824">
    <property type="term" value="F:catalytic activity"/>
    <property type="evidence" value="ECO:0007669"/>
    <property type="project" value="InterPro"/>
</dbReference>
<comment type="similarity">
    <text evidence="1">Belongs to the isocitrate lyase/PEP mutase superfamily. PEP mutase family.</text>
</comment>
<dbReference type="Gene3D" id="3.20.20.60">
    <property type="entry name" value="Phosphoenolpyruvate-binding domains"/>
    <property type="match status" value="1"/>
</dbReference>
<dbReference type="EMBL" id="BART01020831">
    <property type="protein sequence ID" value="GAG92831.1"/>
    <property type="molecule type" value="Genomic_DNA"/>
</dbReference>